<evidence type="ECO:0000313" key="1">
    <source>
        <dbReference type="EMBL" id="CAL1370361.1"/>
    </source>
</evidence>
<proteinExistence type="predicted"/>
<dbReference type="PANTHER" id="PTHR45786">
    <property type="entry name" value="DNA BINDING PROTEIN-LIKE"/>
    <property type="match status" value="1"/>
</dbReference>
<accession>A0AAV2D9M0</accession>
<reference evidence="1 2" key="1">
    <citation type="submission" date="2024-04" db="EMBL/GenBank/DDBJ databases">
        <authorList>
            <person name="Fracassetti M."/>
        </authorList>
    </citation>
    <scope>NUCLEOTIDE SEQUENCE [LARGE SCALE GENOMIC DNA]</scope>
</reference>
<dbReference type="PANTHER" id="PTHR45786:SF74">
    <property type="entry name" value="ATP-DEPENDENT DNA HELICASE"/>
    <property type="match status" value="1"/>
</dbReference>
<evidence type="ECO:0000313" key="2">
    <source>
        <dbReference type="Proteomes" id="UP001497516"/>
    </source>
</evidence>
<sequence>MRIIEDGVEELQLKLLAKREINSREYDLPSASEIAALIVDETGEETFSPDIVVQQRSTEMERISPYHPSLMALQYPVLFPYVEDRWHPSIFYSATTDLVGAGDKMRLNAWIG</sequence>
<keyword evidence="2" id="KW-1185">Reference proteome</keyword>
<organism evidence="1 2">
    <name type="scientific">Linum trigynum</name>
    <dbReference type="NCBI Taxonomy" id="586398"/>
    <lineage>
        <taxon>Eukaryota</taxon>
        <taxon>Viridiplantae</taxon>
        <taxon>Streptophyta</taxon>
        <taxon>Embryophyta</taxon>
        <taxon>Tracheophyta</taxon>
        <taxon>Spermatophyta</taxon>
        <taxon>Magnoliopsida</taxon>
        <taxon>eudicotyledons</taxon>
        <taxon>Gunneridae</taxon>
        <taxon>Pentapetalae</taxon>
        <taxon>rosids</taxon>
        <taxon>fabids</taxon>
        <taxon>Malpighiales</taxon>
        <taxon>Linaceae</taxon>
        <taxon>Linum</taxon>
    </lineage>
</organism>
<protein>
    <submittedName>
        <fullName evidence="1">Uncharacterized protein</fullName>
    </submittedName>
</protein>
<gene>
    <name evidence="1" type="ORF">LTRI10_LOCUS12491</name>
</gene>
<dbReference type="Proteomes" id="UP001497516">
    <property type="component" value="Chromosome 2"/>
</dbReference>
<name>A0AAV2D9M0_9ROSI</name>
<dbReference type="AlphaFoldDB" id="A0AAV2D9M0"/>
<dbReference type="EMBL" id="OZ034815">
    <property type="protein sequence ID" value="CAL1370361.1"/>
    <property type="molecule type" value="Genomic_DNA"/>
</dbReference>